<dbReference type="InterPro" id="IPR011074">
    <property type="entry name" value="CRAL/TRIO_N_dom"/>
</dbReference>
<proteinExistence type="predicted"/>
<dbReference type="SUPFAM" id="SSF52087">
    <property type="entry name" value="CRAL/TRIO domain"/>
    <property type="match status" value="1"/>
</dbReference>
<dbReference type="InterPro" id="IPR051064">
    <property type="entry name" value="SEC14/CRAL-TRIO_domain"/>
</dbReference>
<dbReference type="InterPro" id="IPR001251">
    <property type="entry name" value="CRAL-TRIO_dom"/>
</dbReference>
<feature type="domain" description="CRAL-TRIO" evidence="1">
    <location>
        <begin position="68"/>
        <end position="200"/>
    </location>
</feature>
<reference evidence="2 3" key="1">
    <citation type="submission" date="2021-06" db="EMBL/GenBank/DDBJ databases">
        <title>Caerostris extrusa draft genome.</title>
        <authorList>
            <person name="Kono N."/>
            <person name="Arakawa K."/>
        </authorList>
    </citation>
    <scope>NUCLEOTIDE SEQUENCE [LARGE SCALE GENOMIC DNA]</scope>
</reference>
<dbReference type="InterPro" id="IPR036273">
    <property type="entry name" value="CRAL/TRIO_N_dom_sf"/>
</dbReference>
<dbReference type="SMART" id="SM00516">
    <property type="entry name" value="SEC14"/>
    <property type="match status" value="1"/>
</dbReference>
<sequence>MTTTGRVGDLSEEQLNALDSFRSSMEDILRPEHDDYFCLRWLRARKFNTTDAVQMLRTSLQWRKQVGAESLIDDYEPHELDMTKEGCPVWIIPFGHMDIKRHVLLCEKSEFIKYVVKLMEISEQDMKDQTEELGKKIETHSIIFDMDNFTMKQVAWKPAVDMMTQLVKVFEDNYPERLKKTYIINAPAFFPMAYAMIKPF</sequence>
<dbReference type="SMART" id="SM01100">
    <property type="entry name" value="CRAL_TRIO_N"/>
    <property type="match status" value="1"/>
</dbReference>
<gene>
    <name evidence="2" type="primary">Sec14l2</name>
    <name evidence="2" type="ORF">CEXT_357081</name>
</gene>
<evidence type="ECO:0000313" key="2">
    <source>
        <dbReference type="EMBL" id="GIX77365.1"/>
    </source>
</evidence>
<dbReference type="Pfam" id="PF00650">
    <property type="entry name" value="CRAL_TRIO"/>
    <property type="match status" value="1"/>
</dbReference>
<dbReference type="Pfam" id="PF03765">
    <property type="entry name" value="CRAL_TRIO_N"/>
    <property type="match status" value="1"/>
</dbReference>
<dbReference type="EMBL" id="BPLR01002748">
    <property type="protein sequence ID" value="GIX77365.1"/>
    <property type="molecule type" value="Genomic_DNA"/>
</dbReference>
<dbReference type="InterPro" id="IPR036865">
    <property type="entry name" value="CRAL-TRIO_dom_sf"/>
</dbReference>
<accession>A0AAV4MY16</accession>
<dbReference type="Proteomes" id="UP001054945">
    <property type="component" value="Unassembled WGS sequence"/>
</dbReference>
<dbReference type="PRINTS" id="PR00180">
    <property type="entry name" value="CRETINALDHBP"/>
</dbReference>
<dbReference type="PANTHER" id="PTHR23324">
    <property type="entry name" value="SEC14 RELATED PROTEIN"/>
    <property type="match status" value="1"/>
</dbReference>
<protein>
    <submittedName>
        <fullName evidence="2">SEC14-like protein 2</fullName>
    </submittedName>
</protein>
<evidence type="ECO:0000313" key="3">
    <source>
        <dbReference type="Proteomes" id="UP001054945"/>
    </source>
</evidence>
<organism evidence="2 3">
    <name type="scientific">Caerostris extrusa</name>
    <name type="common">Bark spider</name>
    <name type="synonym">Caerostris bankana</name>
    <dbReference type="NCBI Taxonomy" id="172846"/>
    <lineage>
        <taxon>Eukaryota</taxon>
        <taxon>Metazoa</taxon>
        <taxon>Ecdysozoa</taxon>
        <taxon>Arthropoda</taxon>
        <taxon>Chelicerata</taxon>
        <taxon>Arachnida</taxon>
        <taxon>Araneae</taxon>
        <taxon>Araneomorphae</taxon>
        <taxon>Entelegynae</taxon>
        <taxon>Araneoidea</taxon>
        <taxon>Araneidae</taxon>
        <taxon>Caerostris</taxon>
    </lineage>
</organism>
<evidence type="ECO:0000259" key="1">
    <source>
        <dbReference type="PROSITE" id="PS50191"/>
    </source>
</evidence>
<name>A0AAV4MY16_CAEEX</name>
<dbReference type="Gene3D" id="3.40.525.10">
    <property type="entry name" value="CRAL-TRIO lipid binding domain"/>
    <property type="match status" value="1"/>
</dbReference>
<dbReference type="CDD" id="cd00170">
    <property type="entry name" value="SEC14"/>
    <property type="match status" value="1"/>
</dbReference>
<dbReference type="SUPFAM" id="SSF46938">
    <property type="entry name" value="CRAL/TRIO N-terminal domain"/>
    <property type="match status" value="1"/>
</dbReference>
<comment type="caution">
    <text evidence="2">The sequence shown here is derived from an EMBL/GenBank/DDBJ whole genome shotgun (WGS) entry which is preliminary data.</text>
</comment>
<dbReference type="GO" id="GO:0005737">
    <property type="term" value="C:cytoplasm"/>
    <property type="evidence" value="ECO:0007669"/>
    <property type="project" value="TreeGrafter"/>
</dbReference>
<keyword evidence="3" id="KW-1185">Reference proteome</keyword>
<dbReference type="PROSITE" id="PS50191">
    <property type="entry name" value="CRAL_TRIO"/>
    <property type="match status" value="1"/>
</dbReference>
<dbReference type="PANTHER" id="PTHR23324:SF83">
    <property type="entry name" value="SEC14-LIKE PROTEIN 2"/>
    <property type="match status" value="1"/>
</dbReference>
<dbReference type="AlphaFoldDB" id="A0AAV4MY16"/>